<dbReference type="EMBL" id="CM035428">
    <property type="protein sequence ID" value="KAH7302119.1"/>
    <property type="molecule type" value="Genomic_DNA"/>
</dbReference>
<comment type="similarity">
    <text evidence="4">Belongs to the GDPGP1 family.</text>
</comment>
<dbReference type="EC" id="2.7.7.78" evidence="5"/>
<evidence type="ECO:0000313" key="16">
    <source>
        <dbReference type="Proteomes" id="UP000825935"/>
    </source>
</evidence>
<keyword evidence="16" id="KW-1185">Reference proteome</keyword>
<protein>
    <recommendedName>
        <fullName evidence="6">GDP-D-glucose phosphorylase 1</fullName>
        <ecNumber evidence="5">2.7.7.78</ecNumber>
    </recommendedName>
</protein>
<gene>
    <name evidence="15" type="ORF">KP509_23G057400</name>
</gene>
<reference evidence="15 16" key="1">
    <citation type="submission" date="2021-08" db="EMBL/GenBank/DDBJ databases">
        <title>WGS assembly of Ceratopteris richardii.</title>
        <authorList>
            <person name="Marchant D.B."/>
            <person name="Chen G."/>
            <person name="Jenkins J."/>
            <person name="Shu S."/>
            <person name="Leebens-Mack J."/>
            <person name="Grimwood J."/>
            <person name="Schmutz J."/>
            <person name="Soltis P."/>
            <person name="Soltis D."/>
            <person name="Chen Z.-H."/>
        </authorList>
    </citation>
    <scope>NUCLEOTIDE SEQUENCE [LARGE SCALE GENOMIC DNA]</scope>
    <source>
        <strain evidence="15">Whitten #5841</strain>
        <tissue evidence="15">Leaf</tissue>
    </source>
</reference>
<evidence type="ECO:0000256" key="11">
    <source>
        <dbReference type="ARBA" id="ARBA00022741"/>
    </source>
</evidence>
<sequence length="441" mass="49031">MLTIKRIPTLVSIYQDTVDRPGCERSCLGMCCIPGAKLPVYAFPGTSSKDHLSDSDDCIPDAGGDLFLNEVILAQWEERLSRGLFRYDVTTCETKVLPGDFGFIAQLNEGRHLKKRPTEFRVDQVLQPFDSKKFNFTKVGQEEVLFCFEMSTSEGSGYSERMVVGDSPNVVVINVSPIEYGHVLLVPKLQDCKPQRMDQESLRLAVNFAAEAKNSSFRVGYNSLGAFATINHLHFQAYYLAVPFPVERASVKKIASSKKPGGVKIFELTDYAVLGLVYESNGVLEELADCVSQACIALQDHNIPYNVLISDCGRRIFIFPQCFAEKQALGQVDPDILDTQVNPAVWEISGHIVLKRREDYESATETNAWRLLAEVSLSSERFTEVKEMCVNASLKEESASFQLELLEVEMKHFSPKVTSGKGNRIAAKGLLSDAFAEDCCA</sequence>
<dbReference type="GO" id="GO:0080048">
    <property type="term" value="F:GDP-D-glucose phosphorylase activity"/>
    <property type="evidence" value="ECO:0007669"/>
    <property type="project" value="UniProtKB-EC"/>
</dbReference>
<dbReference type="AlphaFoldDB" id="A0A8T2S360"/>
<proteinExistence type="inferred from homology"/>
<evidence type="ECO:0000256" key="2">
    <source>
        <dbReference type="ARBA" id="ARBA00003049"/>
    </source>
</evidence>
<comment type="caution">
    <text evidence="15">The sequence shown here is derived from an EMBL/GenBank/DDBJ whole genome shotgun (WGS) entry which is preliminary data.</text>
</comment>
<evidence type="ECO:0000256" key="6">
    <source>
        <dbReference type="ARBA" id="ARBA00018857"/>
    </source>
</evidence>
<accession>A0A8T2S360</accession>
<evidence type="ECO:0000256" key="3">
    <source>
        <dbReference type="ARBA" id="ARBA00004496"/>
    </source>
</evidence>
<dbReference type="Pfam" id="PF26216">
    <property type="entry name" value="GDPGP1_C"/>
    <property type="match status" value="1"/>
</dbReference>
<dbReference type="OrthoDB" id="417175at2759"/>
<comment type="catalytic activity">
    <reaction evidence="1">
        <text>GDP-alpha-D-glucose + phosphate = alpha-D-glucose 1-phosphate + GDP + H(+)</text>
        <dbReference type="Rhea" id="RHEA:30387"/>
        <dbReference type="ChEBI" id="CHEBI:15378"/>
        <dbReference type="ChEBI" id="CHEBI:43474"/>
        <dbReference type="ChEBI" id="CHEBI:58189"/>
        <dbReference type="ChEBI" id="CHEBI:58601"/>
        <dbReference type="ChEBI" id="CHEBI:62230"/>
        <dbReference type="EC" id="2.7.7.78"/>
    </reaction>
</comment>
<evidence type="ECO:0000256" key="4">
    <source>
        <dbReference type="ARBA" id="ARBA00006451"/>
    </source>
</evidence>
<dbReference type="GO" id="GO:0005085">
    <property type="term" value="F:guanyl-nucleotide exchange factor activity"/>
    <property type="evidence" value="ECO:0007669"/>
    <property type="project" value="UniProtKB-KW"/>
</dbReference>
<evidence type="ECO:0000256" key="8">
    <source>
        <dbReference type="ARBA" id="ARBA00022658"/>
    </source>
</evidence>
<feature type="domain" description="GDPGP1-like C-terminal" evidence="13">
    <location>
        <begin position="245"/>
        <end position="394"/>
    </location>
</feature>
<dbReference type="InterPro" id="IPR058866">
    <property type="entry name" value="GDPGP1_N"/>
</dbReference>
<dbReference type="GO" id="GO:0006006">
    <property type="term" value="P:glucose metabolic process"/>
    <property type="evidence" value="ECO:0007669"/>
    <property type="project" value="TreeGrafter"/>
</dbReference>
<keyword evidence="7" id="KW-0963">Cytoplasm</keyword>
<organism evidence="15 16">
    <name type="scientific">Ceratopteris richardii</name>
    <name type="common">Triangle waterfern</name>
    <dbReference type="NCBI Taxonomy" id="49495"/>
    <lineage>
        <taxon>Eukaryota</taxon>
        <taxon>Viridiplantae</taxon>
        <taxon>Streptophyta</taxon>
        <taxon>Embryophyta</taxon>
        <taxon>Tracheophyta</taxon>
        <taxon>Polypodiopsida</taxon>
        <taxon>Polypodiidae</taxon>
        <taxon>Polypodiales</taxon>
        <taxon>Pteridineae</taxon>
        <taxon>Pteridaceae</taxon>
        <taxon>Parkerioideae</taxon>
        <taxon>Ceratopteris</taxon>
    </lineage>
</organism>
<dbReference type="InterPro" id="IPR026506">
    <property type="entry name" value="GDPGP"/>
</dbReference>
<evidence type="ECO:0000259" key="13">
    <source>
        <dbReference type="Pfam" id="PF26216"/>
    </source>
</evidence>
<dbReference type="PANTHER" id="PTHR20884">
    <property type="entry name" value="GDP-D-GLUCOSE PHOSPHORYLASE 1"/>
    <property type="match status" value="1"/>
</dbReference>
<dbReference type="EMBL" id="CM035428">
    <property type="protein sequence ID" value="KAH7302118.1"/>
    <property type="molecule type" value="Genomic_DNA"/>
</dbReference>
<dbReference type="Proteomes" id="UP000825935">
    <property type="component" value="Chromosome 23"/>
</dbReference>
<comment type="function">
    <text evidence="2">Specific and highly efficient GDP-D-glucose phosphorylase regulating the levels of GDP-D-glucose in cells.</text>
</comment>
<evidence type="ECO:0000256" key="5">
    <source>
        <dbReference type="ARBA" id="ARBA00012507"/>
    </source>
</evidence>
<feature type="domain" description="GDPGP1-like N-terminal" evidence="14">
    <location>
        <begin position="68"/>
        <end position="238"/>
    </location>
</feature>
<dbReference type="GO" id="GO:0005737">
    <property type="term" value="C:cytoplasm"/>
    <property type="evidence" value="ECO:0007669"/>
    <property type="project" value="UniProtKB-SubCell"/>
</dbReference>
<dbReference type="GO" id="GO:0016787">
    <property type="term" value="F:hydrolase activity"/>
    <property type="evidence" value="ECO:0007669"/>
    <property type="project" value="UniProtKB-KW"/>
</dbReference>
<evidence type="ECO:0000259" key="14">
    <source>
        <dbReference type="Pfam" id="PF26217"/>
    </source>
</evidence>
<keyword evidence="8" id="KW-0344">Guanine-nucleotide releasing factor</keyword>
<evidence type="ECO:0000256" key="12">
    <source>
        <dbReference type="ARBA" id="ARBA00022801"/>
    </source>
</evidence>
<dbReference type="InterPro" id="IPR058865">
    <property type="entry name" value="GDPGP1_C"/>
</dbReference>
<dbReference type="GO" id="GO:0000166">
    <property type="term" value="F:nucleotide binding"/>
    <property type="evidence" value="ECO:0007669"/>
    <property type="project" value="UniProtKB-KW"/>
</dbReference>
<evidence type="ECO:0000256" key="7">
    <source>
        <dbReference type="ARBA" id="ARBA00022490"/>
    </source>
</evidence>
<evidence type="ECO:0000256" key="9">
    <source>
        <dbReference type="ARBA" id="ARBA00022679"/>
    </source>
</evidence>
<evidence type="ECO:0000313" key="15">
    <source>
        <dbReference type="EMBL" id="KAH7302118.1"/>
    </source>
</evidence>
<evidence type="ECO:0000256" key="1">
    <source>
        <dbReference type="ARBA" id="ARBA00000063"/>
    </source>
</evidence>
<comment type="subcellular location">
    <subcellularLocation>
        <location evidence="3">Cytoplasm</location>
    </subcellularLocation>
</comment>
<keyword evidence="12" id="KW-0378">Hydrolase</keyword>
<dbReference type="PANTHER" id="PTHR20884:SF8">
    <property type="entry name" value="GDP-D-GLUCOSE PHOSPHORYLASE 1"/>
    <property type="match status" value="1"/>
</dbReference>
<keyword evidence="9" id="KW-0808">Transferase</keyword>
<keyword evidence="11" id="KW-0547">Nucleotide-binding</keyword>
<dbReference type="OMA" id="NNEDWDG"/>
<dbReference type="Pfam" id="PF26217">
    <property type="entry name" value="GDPGP1_N"/>
    <property type="match status" value="1"/>
</dbReference>
<name>A0A8T2S360_CERRI</name>
<evidence type="ECO:0000256" key="10">
    <source>
        <dbReference type="ARBA" id="ARBA00022695"/>
    </source>
</evidence>
<keyword evidence="10" id="KW-0548">Nucleotidyltransferase</keyword>